<dbReference type="AlphaFoldDB" id="A0A372LAZ9"/>
<dbReference type="GO" id="GO:0005886">
    <property type="term" value="C:plasma membrane"/>
    <property type="evidence" value="ECO:0007669"/>
    <property type="project" value="UniProtKB-SubCell"/>
</dbReference>
<dbReference type="Pfam" id="PF02537">
    <property type="entry name" value="CRCB"/>
    <property type="match status" value="1"/>
</dbReference>
<reference evidence="15 16" key="1">
    <citation type="submission" date="2018-08" db="EMBL/GenBank/DDBJ databases">
        <title>Bacillus chawlae sp. nov., Bacillus glennii sp. nov., and Bacillus saganii sp. nov. Isolated from the Vehicle Assembly Building at Kennedy Space Center where the Viking Spacecraft were Assembled.</title>
        <authorList>
            <person name="Seuylemezian A."/>
            <person name="Vaishampayan P."/>
        </authorList>
    </citation>
    <scope>NUCLEOTIDE SEQUENCE [LARGE SCALE GENOMIC DNA]</scope>
    <source>
        <strain evidence="15 16">V44-8</strain>
    </source>
</reference>
<name>A0A372LAZ9_9BACI</name>
<feature type="transmembrane region" description="Helical" evidence="14">
    <location>
        <begin position="61"/>
        <end position="81"/>
    </location>
</feature>
<keyword evidence="7 14" id="KW-0915">Sodium</keyword>
<dbReference type="HAMAP" id="MF_00454">
    <property type="entry name" value="FluC"/>
    <property type="match status" value="1"/>
</dbReference>
<evidence type="ECO:0000256" key="11">
    <source>
        <dbReference type="ARBA" id="ARBA00035120"/>
    </source>
</evidence>
<dbReference type="Proteomes" id="UP000262939">
    <property type="component" value="Unassembled WGS sequence"/>
</dbReference>
<dbReference type="GO" id="GO:0046872">
    <property type="term" value="F:metal ion binding"/>
    <property type="evidence" value="ECO:0007669"/>
    <property type="project" value="UniProtKB-KW"/>
</dbReference>
<keyword evidence="2 14" id="KW-0813">Transport</keyword>
<evidence type="ECO:0000256" key="9">
    <source>
        <dbReference type="ARBA" id="ARBA00023136"/>
    </source>
</evidence>
<evidence type="ECO:0000256" key="1">
    <source>
        <dbReference type="ARBA" id="ARBA00004651"/>
    </source>
</evidence>
<keyword evidence="10 14" id="KW-0407">Ion channel</keyword>
<sequence>MIWLIGAGGAIGAAARYFLGAFINSRGKRDFPIGTWLVNITGSLLLGVLTGLYVFHYLPQWIWFLLGIGFCGAYTTFSTFSTENMALIEKSKYRLAMSYLISSVLIGILAAGAGYFLVVKLIG</sequence>
<dbReference type="RefSeq" id="WP_117323501.1">
    <property type="nucleotide sequence ID" value="NZ_QVTD01000011.1"/>
</dbReference>
<evidence type="ECO:0000256" key="13">
    <source>
        <dbReference type="ARBA" id="ARBA00049940"/>
    </source>
</evidence>
<dbReference type="GO" id="GO:0062054">
    <property type="term" value="F:fluoride channel activity"/>
    <property type="evidence" value="ECO:0007669"/>
    <property type="project" value="UniProtKB-UniRule"/>
</dbReference>
<feature type="transmembrane region" description="Helical" evidence="14">
    <location>
        <begin position="36"/>
        <end position="55"/>
    </location>
</feature>
<feature type="binding site" evidence="14">
    <location>
        <position position="75"/>
    </location>
    <ligand>
        <name>Na(+)</name>
        <dbReference type="ChEBI" id="CHEBI:29101"/>
        <note>structural</note>
    </ligand>
</feature>
<dbReference type="PANTHER" id="PTHR28259">
    <property type="entry name" value="FLUORIDE EXPORT PROTEIN 1-RELATED"/>
    <property type="match status" value="1"/>
</dbReference>
<evidence type="ECO:0000256" key="3">
    <source>
        <dbReference type="ARBA" id="ARBA00022475"/>
    </source>
</evidence>
<protein>
    <recommendedName>
        <fullName evidence="14">Fluoride-specific ion channel FluC</fullName>
    </recommendedName>
</protein>
<comment type="activity regulation">
    <text evidence="14">Na(+) is not transported, but it plays an essential structural role and its presence is essential for fluoride channel function.</text>
</comment>
<keyword evidence="5 14" id="KW-0479">Metal-binding</keyword>
<evidence type="ECO:0000256" key="5">
    <source>
        <dbReference type="ARBA" id="ARBA00022723"/>
    </source>
</evidence>
<evidence type="ECO:0000256" key="6">
    <source>
        <dbReference type="ARBA" id="ARBA00022989"/>
    </source>
</evidence>
<dbReference type="EMBL" id="QVTD01000011">
    <property type="protein sequence ID" value="RFU62043.1"/>
    <property type="molecule type" value="Genomic_DNA"/>
</dbReference>
<comment type="catalytic activity">
    <reaction evidence="12">
        <text>fluoride(in) = fluoride(out)</text>
        <dbReference type="Rhea" id="RHEA:76159"/>
        <dbReference type="ChEBI" id="CHEBI:17051"/>
    </reaction>
    <physiologicalReaction direction="left-to-right" evidence="12">
        <dbReference type="Rhea" id="RHEA:76160"/>
    </physiologicalReaction>
</comment>
<comment type="caution">
    <text evidence="15">The sequence shown here is derived from an EMBL/GenBank/DDBJ whole genome shotgun (WGS) entry which is preliminary data.</text>
</comment>
<feature type="transmembrane region" description="Helical" evidence="14">
    <location>
        <begin position="6"/>
        <end position="24"/>
    </location>
</feature>
<feature type="transmembrane region" description="Helical" evidence="14">
    <location>
        <begin position="93"/>
        <end position="118"/>
    </location>
</feature>
<organism evidence="15 16">
    <name type="scientific">Peribacillus glennii</name>
    <dbReference type="NCBI Taxonomy" id="2303991"/>
    <lineage>
        <taxon>Bacteria</taxon>
        <taxon>Bacillati</taxon>
        <taxon>Bacillota</taxon>
        <taxon>Bacilli</taxon>
        <taxon>Bacillales</taxon>
        <taxon>Bacillaceae</taxon>
        <taxon>Peribacillus</taxon>
    </lineage>
</organism>
<evidence type="ECO:0000313" key="16">
    <source>
        <dbReference type="Proteomes" id="UP000262939"/>
    </source>
</evidence>
<evidence type="ECO:0000256" key="4">
    <source>
        <dbReference type="ARBA" id="ARBA00022692"/>
    </source>
</evidence>
<evidence type="ECO:0000256" key="8">
    <source>
        <dbReference type="ARBA" id="ARBA00023065"/>
    </source>
</evidence>
<proteinExistence type="inferred from homology"/>
<keyword evidence="6 14" id="KW-1133">Transmembrane helix</keyword>
<keyword evidence="16" id="KW-1185">Reference proteome</keyword>
<dbReference type="InterPro" id="IPR003691">
    <property type="entry name" value="FluC"/>
</dbReference>
<dbReference type="OrthoDB" id="9815830at2"/>
<dbReference type="PANTHER" id="PTHR28259:SF16">
    <property type="entry name" value="FLUORIDE-SPECIFIC ION CHANNEL FLUC 2"/>
    <property type="match status" value="1"/>
</dbReference>
<accession>A0A372LAZ9</accession>
<dbReference type="NCBIfam" id="TIGR00494">
    <property type="entry name" value="crcB"/>
    <property type="match status" value="1"/>
</dbReference>
<evidence type="ECO:0000313" key="15">
    <source>
        <dbReference type="EMBL" id="RFU62043.1"/>
    </source>
</evidence>
<dbReference type="GO" id="GO:0140114">
    <property type="term" value="P:cellular detoxification of fluoride"/>
    <property type="evidence" value="ECO:0007669"/>
    <property type="project" value="UniProtKB-UniRule"/>
</dbReference>
<comment type="similarity">
    <text evidence="11 14">Belongs to the fluoride channel Fluc/FEX (TC 1.A.43) family.</text>
</comment>
<evidence type="ECO:0000256" key="10">
    <source>
        <dbReference type="ARBA" id="ARBA00023303"/>
    </source>
</evidence>
<keyword evidence="9 14" id="KW-0472">Membrane</keyword>
<keyword evidence="3 14" id="KW-1003">Cell membrane</keyword>
<feature type="binding site" evidence="14">
    <location>
        <position position="72"/>
    </location>
    <ligand>
        <name>Na(+)</name>
        <dbReference type="ChEBI" id="CHEBI:29101"/>
        <note>structural</note>
    </ligand>
</feature>
<evidence type="ECO:0000256" key="7">
    <source>
        <dbReference type="ARBA" id="ARBA00023053"/>
    </source>
</evidence>
<evidence type="ECO:0000256" key="14">
    <source>
        <dbReference type="HAMAP-Rule" id="MF_00454"/>
    </source>
</evidence>
<evidence type="ECO:0000256" key="2">
    <source>
        <dbReference type="ARBA" id="ARBA00022448"/>
    </source>
</evidence>
<keyword evidence="8 14" id="KW-0406">Ion transport</keyword>
<gene>
    <name evidence="14 15" type="primary">crcB</name>
    <name evidence="14" type="synonym">fluC</name>
    <name evidence="15" type="ORF">D0466_15765</name>
</gene>
<evidence type="ECO:0000256" key="12">
    <source>
        <dbReference type="ARBA" id="ARBA00035585"/>
    </source>
</evidence>
<keyword evidence="4 14" id="KW-0812">Transmembrane</keyword>
<comment type="function">
    <text evidence="13 14">Fluoride-specific ion channel. Important for reducing fluoride concentration in the cell, thus reducing its toxicity.</text>
</comment>
<comment type="subcellular location">
    <subcellularLocation>
        <location evidence="1 14">Cell membrane</location>
        <topology evidence="1 14">Multi-pass membrane protein</topology>
    </subcellularLocation>
</comment>